<dbReference type="InterPro" id="IPR022643">
    <property type="entry name" value="De-COase2_C"/>
</dbReference>
<evidence type="ECO:0000256" key="4">
    <source>
        <dbReference type="ARBA" id="ARBA00022898"/>
    </source>
</evidence>
<evidence type="ECO:0000256" key="3">
    <source>
        <dbReference type="ARBA" id="ARBA00022793"/>
    </source>
</evidence>
<dbReference type="FunFam" id="3.20.20.10:FF:000003">
    <property type="entry name" value="Diaminopimelate decarboxylase"/>
    <property type="match status" value="1"/>
</dbReference>
<dbReference type="AlphaFoldDB" id="A0A240E0B7"/>
<dbReference type="EMBL" id="OANS01000003">
    <property type="protein sequence ID" value="SNX28879.1"/>
    <property type="molecule type" value="Genomic_DNA"/>
</dbReference>
<keyword evidence="6 12" id="KW-0456">Lyase</keyword>
<evidence type="ECO:0000256" key="5">
    <source>
        <dbReference type="ARBA" id="ARBA00023154"/>
    </source>
</evidence>
<feature type="modified residue" description="N6-(pyridoxal phosphate)lysine" evidence="12 13">
    <location>
        <position position="74"/>
    </location>
</feature>
<dbReference type="InterPro" id="IPR000183">
    <property type="entry name" value="Orn/DAP/Arg_de-COase"/>
</dbReference>
<dbReference type="GO" id="GO:0030170">
    <property type="term" value="F:pyridoxal phosphate binding"/>
    <property type="evidence" value="ECO:0007669"/>
    <property type="project" value="UniProtKB-UniRule"/>
</dbReference>
<dbReference type="SUPFAM" id="SSF51419">
    <property type="entry name" value="PLP-binding barrel"/>
    <property type="match status" value="1"/>
</dbReference>
<comment type="similarity">
    <text evidence="9 12">Belongs to the Orn/Lys/Arg decarboxylase class-II family. LysA subfamily.</text>
</comment>
<comment type="catalytic activity">
    <reaction evidence="7 12 14">
        <text>meso-2,6-diaminopimelate + H(+) = L-lysine + CO2</text>
        <dbReference type="Rhea" id="RHEA:15101"/>
        <dbReference type="ChEBI" id="CHEBI:15378"/>
        <dbReference type="ChEBI" id="CHEBI:16526"/>
        <dbReference type="ChEBI" id="CHEBI:32551"/>
        <dbReference type="ChEBI" id="CHEBI:57791"/>
        <dbReference type="EC" id="4.1.1.20"/>
    </reaction>
</comment>
<evidence type="ECO:0000313" key="17">
    <source>
        <dbReference type="EMBL" id="SNX28879.1"/>
    </source>
</evidence>
<comment type="cofactor">
    <cofactor evidence="1 12 13 14">
        <name>pyridoxal 5'-phosphate</name>
        <dbReference type="ChEBI" id="CHEBI:597326"/>
    </cofactor>
</comment>
<dbReference type="Pfam" id="PF02784">
    <property type="entry name" value="Orn_Arg_deC_N"/>
    <property type="match status" value="1"/>
</dbReference>
<feature type="domain" description="Orn/DAP/Arg decarboxylase 2 N-terminal" evidence="16">
    <location>
        <begin position="66"/>
        <end position="296"/>
    </location>
</feature>
<dbReference type="OrthoDB" id="9802241at2"/>
<evidence type="ECO:0000256" key="1">
    <source>
        <dbReference type="ARBA" id="ARBA00001933"/>
    </source>
</evidence>
<feature type="domain" description="Orn/DAP/Arg decarboxylase 2 C-terminal" evidence="15">
    <location>
        <begin position="40"/>
        <end position="385"/>
    </location>
</feature>
<dbReference type="UniPathway" id="UPA00034">
    <property type="reaction ID" value="UER00027"/>
</dbReference>
<comment type="function">
    <text evidence="12">Specifically catalyzes the decarboxylation of meso-diaminopimelate (meso-DAP) to L-lysine.</text>
</comment>
<dbReference type="NCBIfam" id="TIGR01048">
    <property type="entry name" value="lysA"/>
    <property type="match status" value="1"/>
</dbReference>
<protein>
    <recommendedName>
        <fullName evidence="11 12">Diaminopimelate decarboxylase</fullName>
        <shortName evidence="12">DAP decarboxylase</shortName>
        <shortName evidence="12">DAPDC</shortName>
        <ecNumber evidence="10 12">4.1.1.20</ecNumber>
    </recommendedName>
</protein>
<evidence type="ECO:0000256" key="2">
    <source>
        <dbReference type="ARBA" id="ARBA00022605"/>
    </source>
</evidence>
<feature type="active site" description="Proton donor" evidence="13">
    <location>
        <position position="359"/>
    </location>
</feature>
<evidence type="ECO:0000259" key="15">
    <source>
        <dbReference type="Pfam" id="PF00278"/>
    </source>
</evidence>
<evidence type="ECO:0000256" key="8">
    <source>
        <dbReference type="ARBA" id="ARBA00060643"/>
    </source>
</evidence>
<dbReference type="SUPFAM" id="SSF50621">
    <property type="entry name" value="Alanine racemase C-terminal domain-like"/>
    <property type="match status" value="1"/>
</dbReference>
<dbReference type="InterPro" id="IPR009006">
    <property type="entry name" value="Ala_racemase/Decarboxylase_C"/>
</dbReference>
<dbReference type="CDD" id="cd06828">
    <property type="entry name" value="PLPDE_III_DapDC"/>
    <property type="match status" value="1"/>
</dbReference>
<sequence>MTSTTIPLPHLIGFTERNGNWHAEDLSLADLAKEFGTPLYVYSKRALTEAYQAYDRACVDASGKRRARIHFAMKANSNLAIIDCFKQLGAGFDLVSGGELSRALAIGADPSSLVFAGVGKSADEIAQALKAGVKCINVESIAELHKINQVATRLQCRAPISLRVNPDVDAQTHPYISTGLKDNKFGIAYHEVLKTYREAALLSQIDIVGIDCHIGSQITTTAPYLDAVDKVLDLVAQLKKEGIEIHHLDLGGGLGISYGEESPPDITEFTNTLLNRVAERGFGHLDIVLEPGRSLVGNAGVLLTHVEYLKPGAEKNFCIVDAAMTELMRPALYEAYHAIVPVQSKPVKSVTYDVVGPVCESGDWLGRGRSLAVEEGDLLAILSAGAYGFVMASNYNTRPKPAEIMVDGKNVYLIRQRETVADLFANESTLPKQTHSPLG</sequence>
<feature type="binding site" evidence="12">
    <location>
        <position position="333"/>
    </location>
    <ligand>
        <name>substrate</name>
    </ligand>
</feature>
<evidence type="ECO:0000256" key="9">
    <source>
        <dbReference type="ARBA" id="ARBA00060983"/>
    </source>
</evidence>
<evidence type="ECO:0000256" key="6">
    <source>
        <dbReference type="ARBA" id="ARBA00023239"/>
    </source>
</evidence>
<evidence type="ECO:0000256" key="12">
    <source>
        <dbReference type="HAMAP-Rule" id="MF_02120"/>
    </source>
</evidence>
<dbReference type="Gene3D" id="2.40.37.10">
    <property type="entry name" value="Lyase, Ornithine Decarboxylase, Chain A, domain 1"/>
    <property type="match status" value="1"/>
</dbReference>
<name>A0A240E0B7_9BURK</name>
<dbReference type="PANTHER" id="PTHR43727">
    <property type="entry name" value="DIAMINOPIMELATE DECARBOXYLASE"/>
    <property type="match status" value="1"/>
</dbReference>
<comment type="pathway">
    <text evidence="8 12 14">Amino-acid biosynthesis; L-lysine biosynthesis via DAP pathway; L-lysine from DL-2,6-diaminopimelate: step 1/1.</text>
</comment>
<dbReference type="HAMAP" id="MF_02120">
    <property type="entry name" value="LysA"/>
    <property type="match status" value="1"/>
</dbReference>
<keyword evidence="18" id="KW-1185">Reference proteome</keyword>
<dbReference type="FunFam" id="2.40.37.10:FF:000003">
    <property type="entry name" value="Diaminopimelate decarboxylase"/>
    <property type="match status" value="1"/>
</dbReference>
<keyword evidence="4 12" id="KW-0663">Pyridoxal phosphate</keyword>
<dbReference type="Proteomes" id="UP000218069">
    <property type="component" value="Unassembled WGS sequence"/>
</dbReference>
<dbReference type="InterPro" id="IPR022644">
    <property type="entry name" value="De-COase2_N"/>
</dbReference>
<dbReference type="InterPro" id="IPR002986">
    <property type="entry name" value="DAP_deCOOHase_LysA"/>
</dbReference>
<dbReference type="GO" id="GO:0009089">
    <property type="term" value="P:lysine biosynthetic process via diaminopimelate"/>
    <property type="evidence" value="ECO:0007669"/>
    <property type="project" value="UniProtKB-UniRule"/>
</dbReference>
<dbReference type="PRINTS" id="PR01181">
    <property type="entry name" value="DAPDCRBXLASE"/>
</dbReference>
<dbReference type="PANTHER" id="PTHR43727:SF2">
    <property type="entry name" value="GROUP IV DECARBOXYLASE"/>
    <property type="match status" value="1"/>
</dbReference>
<dbReference type="GO" id="GO:0008836">
    <property type="term" value="F:diaminopimelate decarboxylase activity"/>
    <property type="evidence" value="ECO:0007669"/>
    <property type="project" value="UniProtKB-UniRule"/>
</dbReference>
<evidence type="ECO:0000256" key="10">
    <source>
        <dbReference type="ARBA" id="ARBA00066427"/>
    </source>
</evidence>
<feature type="binding site" evidence="12">
    <location>
        <position position="360"/>
    </location>
    <ligand>
        <name>substrate</name>
    </ligand>
</feature>
<keyword evidence="5 12" id="KW-0457">Lysine biosynthesis</keyword>
<dbReference type="PROSITE" id="PS00879">
    <property type="entry name" value="ODR_DC_2_2"/>
    <property type="match status" value="1"/>
</dbReference>
<dbReference type="RefSeq" id="WP_096673358.1">
    <property type="nucleotide sequence ID" value="NZ_OANS01000003.1"/>
</dbReference>
<dbReference type="EC" id="4.1.1.20" evidence="10 12"/>
<feature type="binding site" evidence="12">
    <location>
        <position position="387"/>
    </location>
    <ligand>
        <name>substrate</name>
    </ligand>
</feature>
<comment type="subunit">
    <text evidence="12">Homodimer.</text>
</comment>
<dbReference type="Gene3D" id="3.20.20.10">
    <property type="entry name" value="Alanine racemase"/>
    <property type="match status" value="1"/>
</dbReference>
<evidence type="ECO:0000256" key="14">
    <source>
        <dbReference type="RuleBase" id="RU003738"/>
    </source>
</evidence>
<dbReference type="Pfam" id="PF00278">
    <property type="entry name" value="Orn_DAP_Arg_deC"/>
    <property type="match status" value="1"/>
</dbReference>
<gene>
    <name evidence="12" type="primary">lysA</name>
    <name evidence="17" type="ORF">SAMN06295945_1238</name>
</gene>
<dbReference type="InterPro" id="IPR029066">
    <property type="entry name" value="PLP-binding_barrel"/>
</dbReference>
<keyword evidence="2 12" id="KW-0028">Amino-acid biosynthesis</keyword>
<evidence type="ECO:0000256" key="13">
    <source>
        <dbReference type="PIRSR" id="PIRSR600183-50"/>
    </source>
</evidence>
<evidence type="ECO:0000256" key="11">
    <source>
        <dbReference type="ARBA" id="ARBA00074972"/>
    </source>
</evidence>
<proteinExistence type="inferred from homology"/>
<feature type="binding site" evidence="12">
    <location>
        <begin position="290"/>
        <end position="293"/>
    </location>
    <ligand>
        <name>pyridoxal 5'-phosphate</name>
        <dbReference type="ChEBI" id="CHEBI:597326"/>
    </ligand>
</feature>
<feature type="binding site" evidence="12">
    <location>
        <position position="387"/>
    </location>
    <ligand>
        <name>pyridoxal 5'-phosphate</name>
        <dbReference type="ChEBI" id="CHEBI:597326"/>
    </ligand>
</feature>
<evidence type="ECO:0000313" key="18">
    <source>
        <dbReference type="Proteomes" id="UP000218069"/>
    </source>
</evidence>
<dbReference type="PRINTS" id="PR01179">
    <property type="entry name" value="ODADCRBXLASE"/>
</dbReference>
<feature type="binding site" evidence="12">
    <location>
        <position position="293"/>
    </location>
    <ligand>
        <name>substrate</name>
    </ligand>
</feature>
<feature type="binding site" evidence="12">
    <location>
        <position position="329"/>
    </location>
    <ligand>
        <name>substrate</name>
    </ligand>
</feature>
<keyword evidence="3 12" id="KW-0210">Decarboxylase</keyword>
<feature type="binding site" evidence="12">
    <location>
        <position position="253"/>
    </location>
    <ligand>
        <name>pyridoxal 5'-phosphate</name>
        <dbReference type="ChEBI" id="CHEBI:597326"/>
    </ligand>
</feature>
<evidence type="ECO:0000259" key="16">
    <source>
        <dbReference type="Pfam" id="PF02784"/>
    </source>
</evidence>
<reference evidence="18" key="1">
    <citation type="submission" date="2017-08" db="EMBL/GenBank/DDBJ databases">
        <authorList>
            <person name="Varghese N."/>
            <person name="Submissions S."/>
        </authorList>
    </citation>
    <scope>NUCLEOTIDE SEQUENCE [LARGE SCALE GENOMIC DNA]</scope>
    <source>
        <strain evidence="18">AP-Melu-1000-B4</strain>
    </source>
</reference>
<dbReference type="InterPro" id="IPR022657">
    <property type="entry name" value="De-COase2_CS"/>
</dbReference>
<organism evidence="17 18">
    <name type="scientific">Polynucleobacter meluiroseus</name>
    <dbReference type="NCBI Taxonomy" id="1938814"/>
    <lineage>
        <taxon>Bacteria</taxon>
        <taxon>Pseudomonadati</taxon>
        <taxon>Pseudomonadota</taxon>
        <taxon>Betaproteobacteria</taxon>
        <taxon>Burkholderiales</taxon>
        <taxon>Burkholderiaceae</taxon>
        <taxon>Polynucleobacter</taxon>
    </lineage>
</organism>
<accession>A0A240E0B7</accession>
<evidence type="ECO:0000256" key="7">
    <source>
        <dbReference type="ARBA" id="ARBA00050464"/>
    </source>
</evidence>